<protein>
    <submittedName>
        <fullName evidence="15">TonB-dependent receptor</fullName>
    </submittedName>
</protein>
<dbReference type="InterPro" id="IPR012910">
    <property type="entry name" value="Plug_dom"/>
</dbReference>
<evidence type="ECO:0000313" key="15">
    <source>
        <dbReference type="EMBL" id="TDK60525.1"/>
    </source>
</evidence>
<comment type="subcellular location">
    <subcellularLocation>
        <location evidence="1 10">Cell outer membrane</location>
        <topology evidence="1 10">Multi-pass membrane protein</topology>
    </subcellularLocation>
</comment>
<evidence type="ECO:0000256" key="12">
    <source>
        <dbReference type="SAM" id="SignalP"/>
    </source>
</evidence>
<keyword evidence="7 10" id="KW-0472">Membrane</keyword>
<evidence type="ECO:0000259" key="13">
    <source>
        <dbReference type="Pfam" id="PF00593"/>
    </source>
</evidence>
<dbReference type="PANTHER" id="PTHR40980">
    <property type="entry name" value="PLUG DOMAIN-CONTAINING PROTEIN"/>
    <property type="match status" value="1"/>
</dbReference>
<evidence type="ECO:0000313" key="16">
    <source>
        <dbReference type="Proteomes" id="UP000294829"/>
    </source>
</evidence>
<dbReference type="NCBIfam" id="TIGR01782">
    <property type="entry name" value="TonB-Xanth-Caul"/>
    <property type="match status" value="1"/>
</dbReference>
<accession>A0A4V3ATL7</accession>
<dbReference type="InterPro" id="IPR037066">
    <property type="entry name" value="Plug_dom_sf"/>
</dbReference>
<feature type="domain" description="TonB-dependent receptor plug" evidence="14">
    <location>
        <begin position="59"/>
        <end position="169"/>
    </location>
</feature>
<comment type="caution">
    <text evidence="15">The sequence shown here is derived from an EMBL/GenBank/DDBJ whole genome shotgun (WGS) entry which is preliminary data.</text>
</comment>
<dbReference type="Pfam" id="PF00593">
    <property type="entry name" value="TonB_dep_Rec_b-barrel"/>
    <property type="match status" value="1"/>
</dbReference>
<organism evidence="15 16">
    <name type="scientific">Sapientia aquatica</name>
    <dbReference type="NCBI Taxonomy" id="1549640"/>
    <lineage>
        <taxon>Bacteria</taxon>
        <taxon>Pseudomonadati</taxon>
        <taxon>Pseudomonadota</taxon>
        <taxon>Betaproteobacteria</taxon>
        <taxon>Burkholderiales</taxon>
        <taxon>Oxalobacteraceae</taxon>
        <taxon>Sapientia</taxon>
    </lineage>
</organism>
<dbReference type="SUPFAM" id="SSF56935">
    <property type="entry name" value="Porins"/>
    <property type="match status" value="1"/>
</dbReference>
<feature type="chain" id="PRO_5020793265" evidence="12">
    <location>
        <begin position="29"/>
        <end position="894"/>
    </location>
</feature>
<feature type="signal peptide" evidence="12">
    <location>
        <begin position="1"/>
        <end position="28"/>
    </location>
</feature>
<dbReference type="CDD" id="cd01347">
    <property type="entry name" value="ligand_gated_channel"/>
    <property type="match status" value="1"/>
</dbReference>
<dbReference type="EMBL" id="SMYL01000016">
    <property type="protein sequence ID" value="TDK60525.1"/>
    <property type="molecule type" value="Genomic_DNA"/>
</dbReference>
<feature type="domain" description="TonB-dependent receptor-like beta-barrel" evidence="13">
    <location>
        <begin position="432"/>
        <end position="849"/>
    </location>
</feature>
<dbReference type="PANTHER" id="PTHR40980:SF3">
    <property type="entry name" value="TONB-DEPENDENT RECEPTOR-LIKE BETA-BARREL DOMAIN-CONTAINING PROTEIN"/>
    <property type="match status" value="1"/>
</dbReference>
<evidence type="ECO:0000256" key="2">
    <source>
        <dbReference type="ARBA" id="ARBA00009810"/>
    </source>
</evidence>
<keyword evidence="16" id="KW-1185">Reference proteome</keyword>
<keyword evidence="6 11" id="KW-0798">TonB box</keyword>
<dbReference type="PROSITE" id="PS52016">
    <property type="entry name" value="TONB_DEPENDENT_REC_3"/>
    <property type="match status" value="1"/>
</dbReference>
<dbReference type="GO" id="GO:0009279">
    <property type="term" value="C:cell outer membrane"/>
    <property type="evidence" value="ECO:0007669"/>
    <property type="project" value="UniProtKB-SubCell"/>
</dbReference>
<evidence type="ECO:0000256" key="7">
    <source>
        <dbReference type="ARBA" id="ARBA00023136"/>
    </source>
</evidence>
<evidence type="ECO:0000256" key="4">
    <source>
        <dbReference type="ARBA" id="ARBA00022452"/>
    </source>
</evidence>
<evidence type="ECO:0000256" key="9">
    <source>
        <dbReference type="ARBA" id="ARBA00023237"/>
    </source>
</evidence>
<proteinExistence type="inferred from homology"/>
<dbReference type="InterPro" id="IPR036942">
    <property type="entry name" value="Beta-barrel_TonB_sf"/>
</dbReference>
<evidence type="ECO:0000256" key="8">
    <source>
        <dbReference type="ARBA" id="ARBA00023170"/>
    </source>
</evidence>
<gene>
    <name evidence="15" type="ORF">E2I14_18000</name>
</gene>
<evidence type="ECO:0000256" key="11">
    <source>
        <dbReference type="RuleBase" id="RU003357"/>
    </source>
</evidence>
<keyword evidence="9 10" id="KW-0998">Cell outer membrane</keyword>
<name>A0A4V3ATL7_9BURK</name>
<evidence type="ECO:0000256" key="10">
    <source>
        <dbReference type="PROSITE-ProRule" id="PRU01360"/>
    </source>
</evidence>
<dbReference type="InterPro" id="IPR010104">
    <property type="entry name" value="TonB_rcpt_bac"/>
</dbReference>
<evidence type="ECO:0000259" key="14">
    <source>
        <dbReference type="Pfam" id="PF07715"/>
    </source>
</evidence>
<keyword evidence="3 10" id="KW-0813">Transport</keyword>
<dbReference type="InterPro" id="IPR039426">
    <property type="entry name" value="TonB-dep_rcpt-like"/>
</dbReference>
<dbReference type="InterPro" id="IPR000531">
    <property type="entry name" value="Beta-barrel_TonB"/>
</dbReference>
<keyword evidence="5 10" id="KW-0812">Transmembrane</keyword>
<dbReference type="Gene3D" id="2.170.130.10">
    <property type="entry name" value="TonB-dependent receptor, plug domain"/>
    <property type="match status" value="1"/>
</dbReference>
<dbReference type="AlphaFoldDB" id="A0A4V3ATL7"/>
<sequence length="894" mass="96364">MDGDQMKKNLTPIASAVAMLTLSIAAQAQQVDQTTQPDQASQVVVTGIRASMQSAVNIKRNSDAVVDAVSAEDIGKLPDTDVGETLGRIPGVSVGRQFGQGSAVSVRGSDPQMTYTTLNGQTIASTGWYDQKSVDRSFNYSLLPSSLIGGIDVYKSSQADLTEGGIGGTVIVKSRKPLDMDANSGFLSAGVGKGSISTDPDKSISGLYSWKNDAHTFGVLVAGAVDHGTYIRRGLESDTTWSNDVEPSTFVQDRKTSAFNIDLQAKPTRELDMDLNYLRLVQHADNSNTNQYLFQSDSFCTSKNAAGVCTTSNTPTGLPASSYSAPFLQTWARGAEMNSDTLTFNSHYKGNGFRLDGVINTTKSDGGTTETTNYSYFNGWPALSATNPYPNVASSLPVWTGTINATGHTLLVNPSTNQSVSLANLPAMEAPQGAWATSKGPNEDKENAFQVDLTMDLDSYGLTSFKTGVRYSQHTFSKDSYQGVFASTFATNPVTVPTSSLYSGTIALGTPGWSVPKPNVGAMLANTNANITGWAEERSGYGKLEEDNTALYGMFDFAHEKYHGNFGLRYVGTNATGTAYAFDGTNIAGDIGANAGWNTKKISNSATYHYVLPSLNVAYDIDKNTIARFTASQAITRPNFDNMFLYNEAGYQDTIAGNEIFTKGSVGLKPQMASQFDLGLEYYYGKGNLLAATYYHKNINNFITTNTAINQSIGVVSPDSGKDSWTVNQYVNAGGGRIDGLELQASHSFDNGFGVSANYTLINAVAPKSSYADELNLFTQSSKNNANLVTYWQNSQYFARLAYNYRSEYMVRETGYYGNRMQQGYGQLDASAGWNITPKVRLVFEATNLTKANDVEYGVAPVDAKLSSPAQKLGYPAWSYLGEATYKVTLSAKF</sequence>
<keyword evidence="8 15" id="KW-0675">Receptor</keyword>
<comment type="similarity">
    <text evidence="2 10 11">Belongs to the TonB-dependent receptor family.</text>
</comment>
<evidence type="ECO:0000256" key="1">
    <source>
        <dbReference type="ARBA" id="ARBA00004571"/>
    </source>
</evidence>
<evidence type="ECO:0000256" key="6">
    <source>
        <dbReference type="ARBA" id="ARBA00023077"/>
    </source>
</evidence>
<reference evidence="15 16" key="1">
    <citation type="submission" date="2019-03" db="EMBL/GenBank/DDBJ databases">
        <title>Sapientia aquatica gen. nov., sp. nov., isolated from a crater lake.</title>
        <authorList>
            <person name="Felfoldi T."/>
            <person name="Szabo A."/>
            <person name="Toth E."/>
            <person name="Schumann P."/>
            <person name="Keki Z."/>
            <person name="Marialigeti K."/>
            <person name="Mathe I."/>
        </authorList>
    </citation>
    <scope>NUCLEOTIDE SEQUENCE [LARGE SCALE GENOMIC DNA]</scope>
    <source>
        <strain evidence="15 16">SA-152</strain>
    </source>
</reference>
<dbReference type="OrthoDB" id="8727862at2"/>
<dbReference type="Proteomes" id="UP000294829">
    <property type="component" value="Unassembled WGS sequence"/>
</dbReference>
<keyword evidence="12" id="KW-0732">Signal</keyword>
<keyword evidence="4 10" id="KW-1134">Transmembrane beta strand</keyword>
<dbReference type="Gene3D" id="2.40.170.20">
    <property type="entry name" value="TonB-dependent receptor, beta-barrel domain"/>
    <property type="match status" value="1"/>
</dbReference>
<evidence type="ECO:0000256" key="5">
    <source>
        <dbReference type="ARBA" id="ARBA00022692"/>
    </source>
</evidence>
<evidence type="ECO:0000256" key="3">
    <source>
        <dbReference type="ARBA" id="ARBA00022448"/>
    </source>
</evidence>
<dbReference type="Pfam" id="PF07715">
    <property type="entry name" value="Plug"/>
    <property type="match status" value="1"/>
</dbReference>